<reference evidence="2" key="1">
    <citation type="submission" date="2021-04" db="EMBL/GenBank/DDBJ databases">
        <title>Genome sequence of Woronichinia naegeliana from Washington state freshwater lake bloom.</title>
        <authorList>
            <person name="Dreher T.W."/>
        </authorList>
    </citation>
    <scope>NUCLEOTIDE SEQUENCE</scope>
    <source>
        <strain evidence="2">WA131</strain>
    </source>
</reference>
<dbReference type="GO" id="GO:0003677">
    <property type="term" value="F:DNA binding"/>
    <property type="evidence" value="ECO:0007669"/>
    <property type="project" value="UniProtKB-KW"/>
</dbReference>
<dbReference type="InterPro" id="IPR010982">
    <property type="entry name" value="Lambda_DNA-bd_dom_sf"/>
</dbReference>
<dbReference type="CDD" id="cd00093">
    <property type="entry name" value="HTH_XRE"/>
    <property type="match status" value="1"/>
</dbReference>
<organism evidence="2">
    <name type="scientific">Woronichinia naegeliana WA131</name>
    <dbReference type="NCBI Taxonomy" id="2824559"/>
    <lineage>
        <taxon>Bacteria</taxon>
        <taxon>Bacillati</taxon>
        <taxon>Cyanobacteriota</taxon>
        <taxon>Cyanophyceae</taxon>
        <taxon>Synechococcales</taxon>
        <taxon>Coelosphaeriaceae</taxon>
        <taxon>Woronichinia</taxon>
    </lineage>
</organism>
<dbReference type="Gene3D" id="1.10.260.40">
    <property type="entry name" value="lambda repressor-like DNA-binding domains"/>
    <property type="match status" value="1"/>
</dbReference>
<dbReference type="AlphaFoldDB" id="A0A977PVZ1"/>
<sequence length="100" mass="11440">MKDWKEPIHPGEILADELEFMGLSVEQLAQYIKVSDKTIEELLMGQVNLTADIALRLGYFLNTGAEMWMNLQKAYELDVARQQLGDKLELIVPWRSLSST</sequence>
<evidence type="ECO:0000256" key="1">
    <source>
        <dbReference type="ARBA" id="ARBA00023125"/>
    </source>
</evidence>
<gene>
    <name evidence="2" type="ORF">KA717_38020</name>
</gene>
<dbReference type="InterPro" id="IPR013430">
    <property type="entry name" value="Toxin_antidote_HigA"/>
</dbReference>
<dbReference type="NCBIfam" id="TIGR02607">
    <property type="entry name" value="antidote_HigA"/>
    <property type="match status" value="1"/>
</dbReference>
<protein>
    <submittedName>
        <fullName evidence="2">HigA family addiction module antitoxin</fullName>
    </submittedName>
</protein>
<name>A0A977PVZ1_9CYAN</name>
<dbReference type="Proteomes" id="UP001065613">
    <property type="component" value="Chromosome"/>
</dbReference>
<dbReference type="SUPFAM" id="SSF47413">
    <property type="entry name" value="lambda repressor-like DNA-binding domains"/>
    <property type="match status" value="1"/>
</dbReference>
<accession>A0A977PVZ1</accession>
<dbReference type="KEGG" id="wna:KA717_38020"/>
<evidence type="ECO:0000313" key="2">
    <source>
        <dbReference type="EMBL" id="UXE61134.1"/>
    </source>
</evidence>
<dbReference type="InterPro" id="IPR001387">
    <property type="entry name" value="Cro/C1-type_HTH"/>
</dbReference>
<dbReference type="PANTHER" id="PTHR36924:SF1">
    <property type="entry name" value="ANTITOXIN HIGA-1"/>
    <property type="match status" value="1"/>
</dbReference>
<dbReference type="PANTHER" id="PTHR36924">
    <property type="entry name" value="ANTITOXIN HIGA-1"/>
    <property type="match status" value="1"/>
</dbReference>
<proteinExistence type="predicted"/>
<keyword evidence="1" id="KW-0238">DNA-binding</keyword>
<dbReference type="EMBL" id="CP073041">
    <property type="protein sequence ID" value="UXE61134.1"/>
    <property type="molecule type" value="Genomic_DNA"/>
</dbReference>